<dbReference type="InterPro" id="IPR050791">
    <property type="entry name" value="Aldo-Keto_reductase"/>
</dbReference>
<evidence type="ECO:0000313" key="3">
    <source>
        <dbReference type="EMBL" id="OFI35449.1"/>
    </source>
</evidence>
<comment type="caution">
    <text evidence="3">The sequence shown here is derived from an EMBL/GenBank/DDBJ whole genome shotgun (WGS) entry which is preliminary data.</text>
</comment>
<dbReference type="OrthoDB" id="9772407at2"/>
<dbReference type="Pfam" id="PF00248">
    <property type="entry name" value="Aldo_ket_red"/>
    <property type="match status" value="1"/>
</dbReference>
<dbReference type="PRINTS" id="PR00069">
    <property type="entry name" value="ALDKETRDTASE"/>
</dbReference>
<protein>
    <submittedName>
        <fullName evidence="3">Aldo/keto reductase</fullName>
    </submittedName>
</protein>
<organism evidence="3 4">
    <name type="scientific">Alteromonas lipolytica</name>
    <dbReference type="NCBI Taxonomy" id="1856405"/>
    <lineage>
        <taxon>Bacteria</taxon>
        <taxon>Pseudomonadati</taxon>
        <taxon>Pseudomonadota</taxon>
        <taxon>Gammaproteobacteria</taxon>
        <taxon>Alteromonadales</taxon>
        <taxon>Alteromonadaceae</taxon>
        <taxon>Alteromonas/Salinimonas group</taxon>
        <taxon>Alteromonas</taxon>
    </lineage>
</organism>
<keyword evidence="4" id="KW-1185">Reference proteome</keyword>
<dbReference type="PANTHER" id="PTHR43625:SF40">
    <property type="entry name" value="ALDO-KETO REDUCTASE YAKC [NADP(+)]"/>
    <property type="match status" value="1"/>
</dbReference>
<dbReference type="InterPro" id="IPR023210">
    <property type="entry name" value="NADP_OxRdtase_dom"/>
</dbReference>
<reference evidence="3 4" key="1">
    <citation type="submission" date="2016-09" db="EMBL/GenBank/DDBJ databases">
        <title>Alteromonas lipolytica, a new species isolated from sea water.</title>
        <authorList>
            <person name="Wu Y.-H."/>
            <person name="Cheng H."/>
            <person name="Xu X.-W."/>
        </authorList>
    </citation>
    <scope>NUCLEOTIDE SEQUENCE [LARGE SCALE GENOMIC DNA]</scope>
    <source>
        <strain evidence="3 4">JW12</strain>
    </source>
</reference>
<name>A0A1E8FHR4_9ALTE</name>
<dbReference type="PANTHER" id="PTHR43625">
    <property type="entry name" value="AFLATOXIN B1 ALDEHYDE REDUCTASE"/>
    <property type="match status" value="1"/>
</dbReference>
<evidence type="ECO:0000256" key="1">
    <source>
        <dbReference type="ARBA" id="ARBA00023002"/>
    </source>
</evidence>
<dbReference type="GO" id="GO:0005737">
    <property type="term" value="C:cytoplasm"/>
    <property type="evidence" value="ECO:0007669"/>
    <property type="project" value="TreeGrafter"/>
</dbReference>
<evidence type="ECO:0000259" key="2">
    <source>
        <dbReference type="Pfam" id="PF00248"/>
    </source>
</evidence>
<evidence type="ECO:0000313" key="4">
    <source>
        <dbReference type="Proteomes" id="UP000176037"/>
    </source>
</evidence>
<proteinExistence type="predicted"/>
<dbReference type="STRING" id="1856405.BFC17_11825"/>
<accession>A0A1E8FHR4</accession>
<dbReference type="InterPro" id="IPR020471">
    <property type="entry name" value="AKR"/>
</dbReference>
<dbReference type="GO" id="GO:0016491">
    <property type="term" value="F:oxidoreductase activity"/>
    <property type="evidence" value="ECO:0007669"/>
    <property type="project" value="UniProtKB-KW"/>
</dbReference>
<dbReference type="AlphaFoldDB" id="A0A1E8FHR4"/>
<dbReference type="Proteomes" id="UP000176037">
    <property type="component" value="Unassembled WGS sequence"/>
</dbReference>
<dbReference type="InterPro" id="IPR036812">
    <property type="entry name" value="NAD(P)_OxRdtase_dom_sf"/>
</dbReference>
<dbReference type="SUPFAM" id="SSF51430">
    <property type="entry name" value="NAD(P)-linked oxidoreductase"/>
    <property type="match status" value="1"/>
</dbReference>
<keyword evidence="1" id="KW-0560">Oxidoreductase</keyword>
<feature type="domain" description="NADP-dependent oxidoreductase" evidence="2">
    <location>
        <begin position="13"/>
        <end position="303"/>
    </location>
</feature>
<sequence length="330" mass="35260">MLQRKLAGRMVSEIGLGCMNLDHAYAKKVDQATANRLLSTAFEAGITHFDTAALYGFGANEKKVGEAIKGFRQDIFLASKCGMVGLNGKRTIDGHPDAIKATLDNALTSLQTDHIDLYYLHRIDPNVPVEESVGTLGDMVKAGKIGAVGLSEVSADTLRKAHAEYPIAALQTEYSLWTRNAEIAVLDACKELGTDFVAFSPLARGYLAGGVDPATMGEGDIRKGMPRFQGENWLANQALYDEFAELAKGAGITPAQLAMAWVLAQGEHIHALPGTSSEAHLLEDIKASGLTLAPELLTRADELVNRSTVKGARYGAGAQADIDTEVFADE</sequence>
<gene>
    <name evidence="3" type="ORF">BFC17_11825</name>
</gene>
<dbReference type="EMBL" id="MJIC01000009">
    <property type="protein sequence ID" value="OFI35449.1"/>
    <property type="molecule type" value="Genomic_DNA"/>
</dbReference>
<dbReference type="Gene3D" id="3.20.20.100">
    <property type="entry name" value="NADP-dependent oxidoreductase domain"/>
    <property type="match status" value="1"/>
</dbReference>
<dbReference type="RefSeq" id="WP_070175193.1">
    <property type="nucleotide sequence ID" value="NZ_BMJR01000006.1"/>
</dbReference>